<dbReference type="Pfam" id="PF24322">
    <property type="entry name" value="Tle3"/>
    <property type="match status" value="1"/>
</dbReference>
<feature type="domain" description="T6SS Tle3 phospholipase effector alpha/beta" evidence="2">
    <location>
        <begin position="33"/>
        <end position="381"/>
    </location>
</feature>
<geneLocation type="plasmid" evidence="3">
    <name>unnamed1</name>
</geneLocation>
<dbReference type="Proteomes" id="UP000182567">
    <property type="component" value="Plasmid unnamed1"/>
</dbReference>
<gene>
    <name evidence="3" type="ORF">BLL42_27930</name>
</gene>
<sequence length="715" mass="78812">MTEAASMRPLCSANSITMPGGGDVHLIAPPPKPCVTIVVHGVNDLAGCYERIEAGLCQGLNERLDLWPNLPNGMVNPGYLKPAQYTSPSDDGGKAPNPDAVYYRRKFGASSTGGATRSVVIPFYWGFREEEAHINKTEPHGEWLDRNKNRLDKAGTIEGGQFANATTNLPDMWGNGFNGKLFGFLPLDWITRQLTHPLYSSPGRYYMVLAAMRLAMLIKIIRKRYPNDTINVVGHSQGTLINLLAHAFLNDEGIAPADSVVMMNSPYSLIEPFTERFQNKNRSQQTTEARIATLSAILQFIAKKPNPYPALSGIALKNCQGYGAIGGPGWTGSTACEALIDTKKVAFDERDNRGCIYLYFTPQDQTVGFANVQGIGWQGISDKLYGQSLRTTWPLSFHQRVFTLRKRDHKKEEIGAHVPPSAYPLLLKGEKTWEDSQLPWSQKIGLVRAELEPGSRVMLAAPLLPVPVEAVFTTDGDIQKTGADSNSGLFQIKEKLAPIDAAIAVSNNAWAYDSGQYTKQEVLARDVAYKNGQDLTSIENARNEGKDTAQCAHVIRARPLGDNQVLITRSETPYEARLRLQEKHEEPLSFHSAIPNNPEHSRRVMAYDLAIGSGESVDDPVFYAYLCRVADWRLDWNRSHESIFAQAATELDLPDEDVQTLFQSDNNRSLIESTVEYRKTGTLPTAVGSNMPTLVASQTLAERDAGKPINFGGAA</sequence>
<evidence type="ECO:0000313" key="3">
    <source>
        <dbReference type="EMBL" id="APC19549.1"/>
    </source>
</evidence>
<evidence type="ECO:0000259" key="2">
    <source>
        <dbReference type="Pfam" id="PF24322"/>
    </source>
</evidence>
<dbReference type="SUPFAM" id="SSF53474">
    <property type="entry name" value="alpha/beta-Hydrolases"/>
    <property type="match status" value="1"/>
</dbReference>
<dbReference type="InterPro" id="IPR021692">
    <property type="entry name" value="Tle3_C"/>
</dbReference>
<dbReference type="RefSeq" id="WP_071556048.1">
    <property type="nucleotide sequence ID" value="NZ_CP017887.1"/>
</dbReference>
<dbReference type="Pfam" id="PF11678">
    <property type="entry name" value="Tle3_C"/>
    <property type="match status" value="1"/>
</dbReference>
<evidence type="ECO:0008006" key="5">
    <source>
        <dbReference type="Google" id="ProtNLM"/>
    </source>
</evidence>
<accession>A0A1J0ETR8</accession>
<evidence type="ECO:0000259" key="1">
    <source>
        <dbReference type="Pfam" id="PF11678"/>
    </source>
</evidence>
<proteinExistence type="predicted"/>
<evidence type="ECO:0000313" key="4">
    <source>
        <dbReference type="Proteomes" id="UP000182567"/>
    </source>
</evidence>
<dbReference type="Gene3D" id="3.40.50.1820">
    <property type="entry name" value="alpha/beta hydrolase"/>
    <property type="match status" value="1"/>
</dbReference>
<dbReference type="AlphaFoldDB" id="A0A1J0ETR8"/>
<keyword evidence="3" id="KW-0614">Plasmid</keyword>
<dbReference type="InterPro" id="IPR056221">
    <property type="entry name" value="Tle3_ab_dom"/>
</dbReference>
<name>A0A1J0ETR8_9PSED</name>
<organism evidence="3 4">
    <name type="scientific">Pseudomonas frederiksbergensis</name>
    <dbReference type="NCBI Taxonomy" id="104087"/>
    <lineage>
        <taxon>Bacteria</taxon>
        <taxon>Pseudomonadati</taxon>
        <taxon>Pseudomonadota</taxon>
        <taxon>Gammaproteobacteria</taxon>
        <taxon>Pseudomonadales</taxon>
        <taxon>Pseudomonadaceae</taxon>
        <taxon>Pseudomonas</taxon>
    </lineage>
</organism>
<protein>
    <recommendedName>
        <fullName evidence="5">DUF3274 domain-containing protein</fullName>
    </recommendedName>
</protein>
<reference evidence="4" key="1">
    <citation type="submission" date="2016-10" db="EMBL/GenBank/DDBJ databases">
        <title>Pseudomonas frederiksbergensis ERGS4:02 complete genome.</title>
        <authorList>
            <person name="Kumar R."/>
            <person name="Acharya V."/>
            <person name="Singh D."/>
        </authorList>
    </citation>
    <scope>NUCLEOTIDE SEQUENCE [LARGE SCALE GENOMIC DNA]</scope>
    <source>
        <strain evidence="4">ERGS4:02</strain>
        <plasmid evidence="4">Plasmid unnamed1</plasmid>
    </source>
</reference>
<dbReference type="GeneID" id="46912110"/>
<dbReference type="OrthoDB" id="8829067at2"/>
<dbReference type="EMBL" id="CP017887">
    <property type="protein sequence ID" value="APC19549.1"/>
    <property type="molecule type" value="Genomic_DNA"/>
</dbReference>
<dbReference type="InterPro" id="IPR029058">
    <property type="entry name" value="AB_hydrolase_fold"/>
</dbReference>
<feature type="domain" description="Antibacterial effector protein Tle3 C-terminal" evidence="1">
    <location>
        <begin position="539"/>
        <end position="704"/>
    </location>
</feature>